<accession>A0ABU9YTY9</accession>
<dbReference type="EMBL" id="JBDIVE010000001">
    <property type="protein sequence ID" value="MEN3067194.1"/>
    <property type="molecule type" value="Genomic_DNA"/>
</dbReference>
<sequence length="158" mass="17705">MKIAIRIVIFFAVLAIGMALGVALIFNRMLERERAFDGMELEYYTSFESLLMRKGTEATQEATLRAHLALMEKRQDHAGFLLKSNQSNLLASDAALSYARLSNLAARRNANDEAKQLLDKAVSYCPQMGWVECNATQITRAVDELKQIDASSFVLQAR</sequence>
<proteinExistence type="predicted"/>
<organism evidence="2 3">
    <name type="scientific">Uliginosibacterium sediminicola</name>
    <dbReference type="NCBI Taxonomy" id="2024550"/>
    <lineage>
        <taxon>Bacteria</taxon>
        <taxon>Pseudomonadati</taxon>
        <taxon>Pseudomonadota</taxon>
        <taxon>Betaproteobacteria</taxon>
        <taxon>Rhodocyclales</taxon>
        <taxon>Zoogloeaceae</taxon>
        <taxon>Uliginosibacterium</taxon>
    </lineage>
</organism>
<gene>
    <name evidence="2" type="ORF">ABDB84_01815</name>
</gene>
<protein>
    <recommendedName>
        <fullName evidence="4">MxaK protein</fullName>
    </recommendedName>
</protein>
<evidence type="ECO:0000313" key="3">
    <source>
        <dbReference type="Proteomes" id="UP001410394"/>
    </source>
</evidence>
<comment type="caution">
    <text evidence="2">The sequence shown here is derived from an EMBL/GenBank/DDBJ whole genome shotgun (WGS) entry which is preliminary data.</text>
</comment>
<evidence type="ECO:0000256" key="1">
    <source>
        <dbReference type="SAM" id="Phobius"/>
    </source>
</evidence>
<feature type="transmembrane region" description="Helical" evidence="1">
    <location>
        <begin position="6"/>
        <end position="26"/>
    </location>
</feature>
<keyword evidence="1" id="KW-1133">Transmembrane helix</keyword>
<dbReference type="RefSeq" id="WP_345917962.1">
    <property type="nucleotide sequence ID" value="NZ_JBDIVE010000001.1"/>
</dbReference>
<evidence type="ECO:0008006" key="4">
    <source>
        <dbReference type="Google" id="ProtNLM"/>
    </source>
</evidence>
<name>A0ABU9YTY9_9RHOO</name>
<dbReference type="Proteomes" id="UP001410394">
    <property type="component" value="Unassembled WGS sequence"/>
</dbReference>
<keyword evidence="1" id="KW-0472">Membrane</keyword>
<keyword evidence="3" id="KW-1185">Reference proteome</keyword>
<keyword evidence="1" id="KW-0812">Transmembrane</keyword>
<evidence type="ECO:0000313" key="2">
    <source>
        <dbReference type="EMBL" id="MEN3067194.1"/>
    </source>
</evidence>
<reference evidence="2 3" key="1">
    <citation type="journal article" date="2018" name="Int. J. Syst. Evol. Microbiol.">
        <title>Uliginosibacterium sediminicola sp. nov., isolated from freshwater sediment.</title>
        <authorList>
            <person name="Hwang W.M."/>
            <person name="Kim S.M."/>
            <person name="Kang K."/>
            <person name="Ahn T.Y."/>
        </authorList>
    </citation>
    <scope>NUCLEOTIDE SEQUENCE [LARGE SCALE GENOMIC DNA]</scope>
    <source>
        <strain evidence="2 3">M1-21</strain>
    </source>
</reference>